<sequence>MEVNFSGG</sequence>
<proteinExistence type="predicted"/>
<evidence type="ECO:0000313" key="1">
    <source>
        <dbReference type="EMBL" id="CDI41478.1"/>
    </source>
</evidence>
<dbReference type="Proteomes" id="UP000017243">
    <property type="component" value="Unassembled WGS sequence"/>
</dbReference>
<dbReference type="EMBL" id="CBUH010000021">
    <property type="protein sequence ID" value="CDI41478.1"/>
    <property type="molecule type" value="Genomic_DNA"/>
</dbReference>
<comment type="caution">
    <text evidence="1">The sequence shown here is derived from an EMBL/GenBank/DDBJ whole genome shotgun (WGS) entry which is preliminary data.</text>
</comment>
<protein>
    <submittedName>
        <fullName evidence="1">Uncharacterized protein</fullName>
    </submittedName>
</protein>
<organism evidence="1 2">
    <name type="scientific">Lactobacillus helveticus CIRM-BIA 953</name>
    <dbReference type="NCBI Taxonomy" id="1226335"/>
    <lineage>
        <taxon>Bacteria</taxon>
        <taxon>Bacillati</taxon>
        <taxon>Bacillota</taxon>
        <taxon>Bacilli</taxon>
        <taxon>Lactobacillales</taxon>
        <taxon>Lactobacillaceae</taxon>
        <taxon>Lactobacillus</taxon>
    </lineage>
</organism>
<name>U4QAJ4_LACHE</name>
<gene>
    <name evidence="1" type="ORF">LHCIRMBIA953_00414</name>
</gene>
<accession>U4QAJ4</accession>
<evidence type="ECO:0000313" key="2">
    <source>
        <dbReference type="Proteomes" id="UP000017243"/>
    </source>
</evidence>
<reference evidence="1 2" key="1">
    <citation type="submission" date="2013-09" db="EMBL/GenBank/DDBJ databases">
        <title>Draft Genome Sequence of five Lactobacillus helveticus strains CIRM-BIA 101T, 103, 104, 951 and 953 isolated from milk product.</title>
        <authorList>
            <person name="Valence F."/>
            <person name="Chuat V."/>
            <person name="Ma L."/>
            <person name="Creno S."/>
            <person name="Falentin H."/>
            <person name="Lortal S."/>
            <person name="Bizet C."/>
            <person name="Clermont D."/>
            <person name="Loux V."/>
            <person name="Bouchier C."/>
            <person name="Cousin S."/>
        </authorList>
    </citation>
    <scope>NUCLEOTIDE SEQUENCE [LARGE SCALE GENOMIC DNA]</scope>
    <source>
        <strain evidence="1 2">CIRM-BIA 953</strain>
    </source>
</reference>